<dbReference type="EMBL" id="JAHQIW010002018">
    <property type="protein sequence ID" value="KAJ1354337.1"/>
    <property type="molecule type" value="Genomic_DNA"/>
</dbReference>
<reference evidence="1" key="1">
    <citation type="submission" date="2021-06" db="EMBL/GenBank/DDBJ databases">
        <title>Parelaphostrongylus tenuis whole genome reference sequence.</title>
        <authorList>
            <person name="Garwood T.J."/>
            <person name="Larsen P.A."/>
            <person name="Fountain-Jones N.M."/>
            <person name="Garbe J.R."/>
            <person name="Macchietto M.G."/>
            <person name="Kania S.A."/>
            <person name="Gerhold R.W."/>
            <person name="Richards J.E."/>
            <person name="Wolf T.M."/>
        </authorList>
    </citation>
    <scope>NUCLEOTIDE SEQUENCE</scope>
    <source>
        <strain evidence="1">MNPRO001-30</strain>
        <tissue evidence="1">Meninges</tissue>
    </source>
</reference>
<sequence length="128" mass="15104">MFTYEEKQKKESVGKVEKHVAIAGEKVLDLFIYVRYDFDSSRLAFVRHRKYTWFHCFSLKHTDRSTCRKGQAAKKKREGQEKEIGWLELEKNANDGNQIDTQRPRFAIDGAHHCILLHDQKPSVKILR</sequence>
<dbReference type="AlphaFoldDB" id="A0AAD5MTD2"/>
<evidence type="ECO:0000313" key="2">
    <source>
        <dbReference type="Proteomes" id="UP001196413"/>
    </source>
</evidence>
<dbReference type="Proteomes" id="UP001196413">
    <property type="component" value="Unassembled WGS sequence"/>
</dbReference>
<accession>A0AAD5MTD2</accession>
<keyword evidence="2" id="KW-1185">Reference proteome</keyword>
<organism evidence="1 2">
    <name type="scientific">Parelaphostrongylus tenuis</name>
    <name type="common">Meningeal worm</name>
    <dbReference type="NCBI Taxonomy" id="148309"/>
    <lineage>
        <taxon>Eukaryota</taxon>
        <taxon>Metazoa</taxon>
        <taxon>Ecdysozoa</taxon>
        <taxon>Nematoda</taxon>
        <taxon>Chromadorea</taxon>
        <taxon>Rhabditida</taxon>
        <taxon>Rhabditina</taxon>
        <taxon>Rhabditomorpha</taxon>
        <taxon>Strongyloidea</taxon>
        <taxon>Metastrongylidae</taxon>
        <taxon>Parelaphostrongylus</taxon>
    </lineage>
</organism>
<name>A0AAD5MTD2_PARTN</name>
<proteinExistence type="predicted"/>
<protein>
    <submittedName>
        <fullName evidence="1">Uncharacterized protein</fullName>
    </submittedName>
</protein>
<gene>
    <name evidence="1" type="ORF">KIN20_011240</name>
</gene>
<comment type="caution">
    <text evidence="1">The sequence shown here is derived from an EMBL/GenBank/DDBJ whole genome shotgun (WGS) entry which is preliminary data.</text>
</comment>
<evidence type="ECO:0000313" key="1">
    <source>
        <dbReference type="EMBL" id="KAJ1354337.1"/>
    </source>
</evidence>